<feature type="transmembrane region" description="Helical" evidence="18">
    <location>
        <begin position="153"/>
        <end position="172"/>
    </location>
</feature>
<evidence type="ECO:0000256" key="6">
    <source>
        <dbReference type="ARBA" id="ARBA00022692"/>
    </source>
</evidence>
<dbReference type="InterPro" id="IPR045294">
    <property type="entry name" value="Complex1_LYR_LYRM1"/>
</dbReference>
<evidence type="ECO:0000256" key="16">
    <source>
        <dbReference type="ARBA" id="ARBA00041910"/>
    </source>
</evidence>
<evidence type="ECO:0000259" key="19">
    <source>
        <dbReference type="Pfam" id="PF05347"/>
    </source>
</evidence>
<dbReference type="InterPro" id="IPR010291">
    <property type="entry name" value="Ion_channel_UNC-93"/>
</dbReference>
<protein>
    <recommendedName>
        <fullName evidence="15">UNC93-like protein MFSD11</fullName>
    </recommendedName>
    <alternativeName>
        <fullName evidence="16">Major facilitator superfamily domain-containing protein 11</fullName>
    </alternativeName>
</protein>
<evidence type="ECO:0000256" key="13">
    <source>
        <dbReference type="ARBA" id="ARBA00023170"/>
    </source>
</evidence>
<dbReference type="PANTHER" id="PTHR23294">
    <property type="entry name" value="ET TRANSLATION PRODUCT-RELATED"/>
    <property type="match status" value="1"/>
</dbReference>
<keyword evidence="9 18" id="KW-1133">Transmembrane helix</keyword>
<feature type="domain" description="Complex 1 LYR protein" evidence="19">
    <location>
        <begin position="617"/>
        <end position="681"/>
    </location>
</feature>
<evidence type="ECO:0000256" key="8">
    <source>
        <dbReference type="ARBA" id="ARBA00022927"/>
    </source>
</evidence>
<evidence type="ECO:0000256" key="3">
    <source>
        <dbReference type="ARBA" id="ARBA00009172"/>
    </source>
</evidence>
<feature type="transmembrane region" description="Helical" evidence="18">
    <location>
        <begin position="538"/>
        <end position="556"/>
    </location>
</feature>
<evidence type="ECO:0000313" key="20">
    <source>
        <dbReference type="EMBL" id="KRZ77847.1"/>
    </source>
</evidence>
<keyword evidence="6 18" id="KW-0812">Transmembrane</keyword>
<keyword evidence="21" id="KW-1185">Reference proteome</keyword>
<evidence type="ECO:0000256" key="17">
    <source>
        <dbReference type="SAM" id="MobiDB-lite"/>
    </source>
</evidence>
<dbReference type="InterPro" id="IPR051617">
    <property type="entry name" value="UNC-93-like_regulator"/>
</dbReference>
<dbReference type="PANTHER" id="PTHR23294:SF0">
    <property type="entry name" value="UNC93-LIKE PROTEIN MFSD11"/>
    <property type="match status" value="1"/>
</dbReference>
<dbReference type="CDD" id="cd22884">
    <property type="entry name" value="TOM22"/>
    <property type="match status" value="1"/>
</dbReference>
<organism evidence="20 21">
    <name type="scientific">Trichinella papuae</name>
    <dbReference type="NCBI Taxonomy" id="268474"/>
    <lineage>
        <taxon>Eukaryota</taxon>
        <taxon>Metazoa</taxon>
        <taxon>Ecdysozoa</taxon>
        <taxon>Nematoda</taxon>
        <taxon>Enoplea</taxon>
        <taxon>Dorylaimia</taxon>
        <taxon>Trichinellida</taxon>
        <taxon>Trichinellidae</taxon>
        <taxon>Trichinella</taxon>
    </lineage>
</organism>
<evidence type="ECO:0000256" key="11">
    <source>
        <dbReference type="ARBA" id="ARBA00023128"/>
    </source>
</evidence>
<feature type="transmembrane region" description="Helical" evidence="18">
    <location>
        <begin position="331"/>
        <end position="350"/>
    </location>
</feature>
<gene>
    <name evidence="20" type="primary">Mfsd11</name>
    <name evidence="20" type="ORF">T10_1825</name>
</gene>
<keyword evidence="8" id="KW-0653">Protein transport</keyword>
<name>A0A0V1N1E0_9BILA</name>
<feature type="transmembrane region" description="Helical" evidence="18">
    <location>
        <begin position="370"/>
        <end position="394"/>
    </location>
</feature>
<evidence type="ECO:0000256" key="2">
    <source>
        <dbReference type="ARBA" id="ARBA00004572"/>
    </source>
</evidence>
<evidence type="ECO:0000256" key="10">
    <source>
        <dbReference type="ARBA" id="ARBA00023010"/>
    </source>
</evidence>
<dbReference type="SUPFAM" id="SSF103473">
    <property type="entry name" value="MFS general substrate transporter"/>
    <property type="match status" value="1"/>
</dbReference>
<dbReference type="InterPro" id="IPR005683">
    <property type="entry name" value="Tom22"/>
</dbReference>
<feature type="transmembrane region" description="Helical" evidence="18">
    <location>
        <begin position="460"/>
        <end position="478"/>
    </location>
</feature>
<feature type="transmembrane region" description="Helical" evidence="18">
    <location>
        <begin position="63"/>
        <end position="83"/>
    </location>
</feature>
<dbReference type="InterPro" id="IPR008011">
    <property type="entry name" value="Complex1_LYR_dom"/>
</dbReference>
<feature type="transmembrane region" description="Helical" evidence="18">
    <location>
        <begin position="32"/>
        <end position="51"/>
    </location>
</feature>
<sequence length="739" mass="83982">MQELQSNRFVNQLDTVDYWKASIQYVGDCVQFLIHVVSWTFFTRFTIVGMFQHPLLPIFQLGFGFYFILTAFQSCSVIEVAILHSAEAQNSTSHAIDKHAGYYSIDVVQFVYTACCAKVIRKMVNGDWWCYVQYIFGFIFIFENGITLRSVGISWFWCIFLPTGGLFLYSQFRDGSSELSSDTVRLIFIVFTCMAVVGTALFALLKQMRPEEQLERLLEYESDRESPSVDSVAVTMVKKRLTVIEEIVQTFKLLQSGNMICLVVVFLYSGILLTFWSGVYGTCLTFTRQFTVSTKVLLALNVIFVGLGESLGGLVFGLITSTIESMGRPVVIILGAIVNVLSFFLIFLFIPSLSPFQPTDDVAYLLPNEYVAILCSFLLGFGDSCWNTQIYATLGSKYTTESTRAFALFKFFNSLSSAVSFFYTSYLLLQWQLVILVVMCFLATFSYFKVENFGLQTYLFSLLLLNFQNAVLQLRAIIFRCDYCLFKMSNNLKDVEETVAERLIGLTEMLPESVQKAIFTICSTASELGQKLFVFTRSAMWIAASSAMILILPVMFEKDRADFQQMHLQQQSQILFGPGAAAAYSGQAGSANDRGGQEFISDQKERRDKSWMSNTKKQVLDLYRYILKVGKEWTSSSHANNISDKEAKRYIVEEARRLFKQNKTVTSPIEIEELIREGRTRIAIAVHYGNPYPRPVYAFPKTLPIRKASNQQSEKQSTSMNQRMTRSNQIPSNQLFNTS</sequence>
<dbReference type="Pfam" id="PF05347">
    <property type="entry name" value="Complex1_LYR"/>
    <property type="match status" value="1"/>
</dbReference>
<feature type="transmembrane region" description="Helical" evidence="18">
    <location>
        <begin position="296"/>
        <end position="319"/>
    </location>
</feature>
<dbReference type="EMBL" id="JYDO01000016">
    <property type="protein sequence ID" value="KRZ77847.1"/>
    <property type="molecule type" value="Genomic_DNA"/>
</dbReference>
<feature type="region of interest" description="Disordered" evidence="17">
    <location>
        <begin position="708"/>
        <end position="739"/>
    </location>
</feature>
<dbReference type="CDD" id="cd20261">
    <property type="entry name" value="Complex1_LYR_LYRM1"/>
    <property type="match status" value="1"/>
</dbReference>
<comment type="similarity">
    <text evidence="4">Belongs to the Tom22 family.</text>
</comment>
<keyword evidence="10" id="KW-0811">Translocation</keyword>
<dbReference type="AlphaFoldDB" id="A0A0V1N1E0"/>
<feature type="transmembrane region" description="Helical" evidence="18">
    <location>
        <begin position="184"/>
        <end position="205"/>
    </location>
</feature>
<dbReference type="GO" id="GO:0005741">
    <property type="term" value="C:mitochondrial outer membrane"/>
    <property type="evidence" value="ECO:0007669"/>
    <property type="project" value="UniProtKB-SubCell"/>
</dbReference>
<evidence type="ECO:0000256" key="14">
    <source>
        <dbReference type="ARBA" id="ARBA00023180"/>
    </source>
</evidence>
<feature type="transmembrane region" description="Helical" evidence="18">
    <location>
        <begin position="429"/>
        <end position="448"/>
    </location>
</feature>
<evidence type="ECO:0000313" key="21">
    <source>
        <dbReference type="Proteomes" id="UP000054843"/>
    </source>
</evidence>
<keyword evidence="14" id="KW-0325">Glycoprotein</keyword>
<keyword evidence="12 18" id="KW-0472">Membrane</keyword>
<dbReference type="Proteomes" id="UP000054843">
    <property type="component" value="Unassembled WGS sequence"/>
</dbReference>
<evidence type="ECO:0000256" key="7">
    <source>
        <dbReference type="ARBA" id="ARBA00022787"/>
    </source>
</evidence>
<comment type="similarity">
    <text evidence="3">Belongs to the unc-93 family.</text>
</comment>
<comment type="subcellular location">
    <subcellularLocation>
        <location evidence="1">Membrane</location>
        <topology evidence="1">Multi-pass membrane protein</topology>
    </subcellularLocation>
    <subcellularLocation>
        <location evidence="2">Mitochondrion outer membrane</location>
        <topology evidence="2">Single-pass membrane protein</topology>
    </subcellularLocation>
</comment>
<dbReference type="InterPro" id="IPR036259">
    <property type="entry name" value="MFS_trans_sf"/>
</dbReference>
<evidence type="ECO:0000256" key="4">
    <source>
        <dbReference type="ARBA" id="ARBA00009874"/>
    </source>
</evidence>
<evidence type="ECO:0000256" key="18">
    <source>
        <dbReference type="SAM" id="Phobius"/>
    </source>
</evidence>
<dbReference type="Pfam" id="PF04281">
    <property type="entry name" value="Tom22"/>
    <property type="match status" value="1"/>
</dbReference>
<dbReference type="GO" id="GO:0006886">
    <property type="term" value="P:intracellular protein transport"/>
    <property type="evidence" value="ECO:0007669"/>
    <property type="project" value="InterPro"/>
</dbReference>
<evidence type="ECO:0000256" key="9">
    <source>
        <dbReference type="ARBA" id="ARBA00022989"/>
    </source>
</evidence>
<comment type="caution">
    <text evidence="20">The sequence shown here is derived from an EMBL/GenBank/DDBJ whole genome shotgun (WGS) entry which is preliminary data.</text>
</comment>
<feature type="transmembrane region" description="Helical" evidence="18">
    <location>
        <begin position="406"/>
        <end position="423"/>
    </location>
</feature>
<feature type="transmembrane region" description="Helical" evidence="18">
    <location>
        <begin position="259"/>
        <end position="276"/>
    </location>
</feature>
<keyword evidence="13" id="KW-0675">Receptor</keyword>
<reference evidence="20 21" key="1">
    <citation type="submission" date="2015-01" db="EMBL/GenBank/DDBJ databases">
        <title>Evolution of Trichinella species and genotypes.</title>
        <authorList>
            <person name="Korhonen P.K."/>
            <person name="Edoardo P."/>
            <person name="Giuseppe L.R."/>
            <person name="Gasser R.B."/>
        </authorList>
    </citation>
    <scope>NUCLEOTIDE SEQUENCE [LARGE SCALE GENOMIC DNA]</scope>
    <source>
        <strain evidence="20">ISS1980</strain>
    </source>
</reference>
<dbReference type="Pfam" id="PF05978">
    <property type="entry name" value="UNC-93"/>
    <property type="match status" value="1"/>
</dbReference>
<evidence type="ECO:0000256" key="5">
    <source>
        <dbReference type="ARBA" id="ARBA00022448"/>
    </source>
</evidence>
<evidence type="ECO:0000256" key="12">
    <source>
        <dbReference type="ARBA" id="ARBA00023136"/>
    </source>
</evidence>
<keyword evidence="5" id="KW-0813">Transport</keyword>
<evidence type="ECO:0000256" key="15">
    <source>
        <dbReference type="ARBA" id="ARBA00040302"/>
    </source>
</evidence>
<keyword evidence="11" id="KW-0496">Mitochondrion</keyword>
<proteinExistence type="inferred from homology"/>
<keyword evidence="7" id="KW-1000">Mitochondrion outer membrane</keyword>
<evidence type="ECO:0000256" key="1">
    <source>
        <dbReference type="ARBA" id="ARBA00004141"/>
    </source>
</evidence>
<accession>A0A0V1N1E0</accession>